<protein>
    <submittedName>
        <fullName evidence="2">Uncharacterized protein</fullName>
    </submittedName>
</protein>
<dbReference type="PANTHER" id="PTHR47352">
    <property type="entry name" value="CLASS I PEPTIDE CHAIN RELEASE FACTOR"/>
    <property type="match status" value="1"/>
</dbReference>
<feature type="compositionally biased region" description="Polar residues" evidence="1">
    <location>
        <begin position="100"/>
        <end position="115"/>
    </location>
</feature>
<dbReference type="AlphaFoldDB" id="A0A328E5S9"/>
<name>A0A328E5S9_9ASTE</name>
<evidence type="ECO:0000313" key="2">
    <source>
        <dbReference type="EMBL" id="RAL53384.1"/>
    </source>
</evidence>
<sequence>MSAIRNAGRLISGTARFSLVGFSPSPPARSVFRSAERAISSYPPRCAAAAPDATHLEKKLPRRRLGKVYNFLLQDGSGLFANKEVIPKITLNHVSVSFTGQGESTSKAKPTTEANTKAHKKRASPSSKKKGKNPNTNASAEAKPRIRSINTAGTRVVLRLDVQNASWLNERVRERIMLMEKDRIKDGKLELTSSKTRKQENNYEEAVSKMNKLLEKFQAIINAASYSPLPTPKKVLDKIANASTHEDHILCDAI</sequence>
<feature type="region of interest" description="Disordered" evidence="1">
    <location>
        <begin position="100"/>
        <end position="147"/>
    </location>
</feature>
<proteinExistence type="predicted"/>
<dbReference type="PANTHER" id="PTHR47352:SF2">
    <property type="entry name" value="PROKARYOTIC-TYPE CLASS I PEPTIDE CHAIN RELEASE FACTORS DOMAIN-CONTAINING PROTEIN"/>
    <property type="match status" value="1"/>
</dbReference>
<dbReference type="Proteomes" id="UP000249390">
    <property type="component" value="Unassembled WGS sequence"/>
</dbReference>
<dbReference type="SUPFAM" id="SSF110916">
    <property type="entry name" value="Peptidyl-tRNA hydrolase domain-like"/>
    <property type="match status" value="1"/>
</dbReference>
<evidence type="ECO:0000256" key="1">
    <source>
        <dbReference type="SAM" id="MobiDB-lite"/>
    </source>
</evidence>
<dbReference type="Gene3D" id="3.30.160.20">
    <property type="match status" value="1"/>
</dbReference>
<feature type="compositionally biased region" description="Basic residues" evidence="1">
    <location>
        <begin position="117"/>
        <end position="132"/>
    </location>
</feature>
<organism evidence="2 3">
    <name type="scientific">Cuscuta australis</name>
    <dbReference type="NCBI Taxonomy" id="267555"/>
    <lineage>
        <taxon>Eukaryota</taxon>
        <taxon>Viridiplantae</taxon>
        <taxon>Streptophyta</taxon>
        <taxon>Embryophyta</taxon>
        <taxon>Tracheophyta</taxon>
        <taxon>Spermatophyta</taxon>
        <taxon>Magnoliopsida</taxon>
        <taxon>eudicotyledons</taxon>
        <taxon>Gunneridae</taxon>
        <taxon>Pentapetalae</taxon>
        <taxon>asterids</taxon>
        <taxon>lamiids</taxon>
        <taxon>Solanales</taxon>
        <taxon>Convolvulaceae</taxon>
        <taxon>Cuscuteae</taxon>
        <taxon>Cuscuta</taxon>
        <taxon>Cuscuta subgen. Grammica</taxon>
        <taxon>Cuscuta sect. Cleistogrammica</taxon>
    </lineage>
</organism>
<keyword evidence="3" id="KW-1185">Reference proteome</keyword>
<reference evidence="2 3" key="1">
    <citation type="submission" date="2018-06" db="EMBL/GenBank/DDBJ databases">
        <title>The Genome of Cuscuta australis (Dodder) Provides Insight into the Evolution of Plant Parasitism.</title>
        <authorList>
            <person name="Liu H."/>
        </authorList>
    </citation>
    <scope>NUCLEOTIDE SEQUENCE [LARGE SCALE GENOMIC DNA]</scope>
    <source>
        <strain evidence="3">cv. Yunnan</strain>
        <tissue evidence="2">Vines</tissue>
    </source>
</reference>
<comment type="caution">
    <text evidence="2">The sequence shown here is derived from an EMBL/GenBank/DDBJ whole genome shotgun (WGS) entry which is preliminary data.</text>
</comment>
<evidence type="ECO:0000313" key="3">
    <source>
        <dbReference type="Proteomes" id="UP000249390"/>
    </source>
</evidence>
<accession>A0A328E5S9</accession>
<gene>
    <name evidence="2" type="ORF">DM860_007056</name>
</gene>
<dbReference type="EMBL" id="NQVE01000027">
    <property type="protein sequence ID" value="RAL53384.1"/>
    <property type="molecule type" value="Genomic_DNA"/>
</dbReference>